<sequence>MRKKLPAAAAAAAAWRAGNQAAGRGSPIMNCLITSGGPYYNEAKFLCSERNREFRFGHYSYLNLTLPRARARAKDFSLSLSPSLLCISGTPSSMPRELGMWG</sequence>
<protein>
    <submittedName>
        <fullName evidence="1">Putative secreted protein</fullName>
    </submittedName>
</protein>
<organism evidence="1">
    <name type="scientific">Anopheles marajoara</name>
    <dbReference type="NCBI Taxonomy" id="58244"/>
    <lineage>
        <taxon>Eukaryota</taxon>
        <taxon>Metazoa</taxon>
        <taxon>Ecdysozoa</taxon>
        <taxon>Arthropoda</taxon>
        <taxon>Hexapoda</taxon>
        <taxon>Insecta</taxon>
        <taxon>Pterygota</taxon>
        <taxon>Neoptera</taxon>
        <taxon>Endopterygota</taxon>
        <taxon>Diptera</taxon>
        <taxon>Nematocera</taxon>
        <taxon>Culicoidea</taxon>
        <taxon>Culicidae</taxon>
        <taxon>Anophelinae</taxon>
        <taxon>Anopheles</taxon>
    </lineage>
</organism>
<dbReference type="AlphaFoldDB" id="A0A2M4C920"/>
<dbReference type="EMBL" id="GGFJ01012490">
    <property type="protein sequence ID" value="MBW61631.1"/>
    <property type="molecule type" value="Transcribed_RNA"/>
</dbReference>
<name>A0A2M4C920_9DIPT</name>
<proteinExistence type="predicted"/>
<accession>A0A2M4C920</accession>
<reference evidence="1" key="1">
    <citation type="submission" date="2018-01" db="EMBL/GenBank/DDBJ databases">
        <title>An insight into the sialome of Amazonian anophelines.</title>
        <authorList>
            <person name="Ribeiro J.M."/>
            <person name="Scarpassa V."/>
            <person name="Calvo E."/>
        </authorList>
    </citation>
    <scope>NUCLEOTIDE SEQUENCE</scope>
    <source>
        <tissue evidence="1">Salivary glands</tissue>
    </source>
</reference>
<evidence type="ECO:0000313" key="1">
    <source>
        <dbReference type="EMBL" id="MBW61631.1"/>
    </source>
</evidence>